<sequence>MVVFAPLRVYSFAERVVRDTVQLYAGKCNVETIVIPVMEPDAEPEVMVEGSAECGLPIAEMTQALLWVIEGLGLMPGFATPESVIPTAIATNPGVIAA</sequence>
<name>G0EH42_PYRF1</name>
<protein>
    <submittedName>
        <fullName evidence="1">Uncharacterized protein</fullName>
    </submittedName>
</protein>
<dbReference type="AlphaFoldDB" id="G0EH42"/>
<gene>
    <name evidence="1" type="ordered locus">Pyrfu_1408</name>
</gene>
<proteinExistence type="predicted"/>
<reference evidence="1 2" key="1">
    <citation type="journal article" date="2011" name="Stand. Genomic Sci.">
        <title>Complete genome sequence of the hyperthermophilic chemolithoautotroph Pyrolobus fumarii type strain (1A).</title>
        <authorList>
            <person name="Anderson I."/>
            <person name="Goker M."/>
            <person name="Nolan M."/>
            <person name="Lucas S."/>
            <person name="Hammon N."/>
            <person name="Deshpande S."/>
            <person name="Cheng J.F."/>
            <person name="Tapia R."/>
            <person name="Han C."/>
            <person name="Goodwin L."/>
            <person name="Pitluck S."/>
            <person name="Huntemann M."/>
            <person name="Liolios K."/>
            <person name="Ivanova N."/>
            <person name="Pagani I."/>
            <person name="Mavromatis K."/>
            <person name="Ovchinikova G."/>
            <person name="Pati A."/>
            <person name="Chen A."/>
            <person name="Palaniappan K."/>
            <person name="Land M."/>
            <person name="Hauser L."/>
            <person name="Brambilla E.M."/>
            <person name="Huber H."/>
            <person name="Yasawong M."/>
            <person name="Rohde M."/>
            <person name="Spring S."/>
            <person name="Abt B."/>
            <person name="Sikorski J."/>
            <person name="Wirth R."/>
            <person name="Detter J.C."/>
            <person name="Woyke T."/>
            <person name="Bristow J."/>
            <person name="Eisen J.A."/>
            <person name="Markowitz V."/>
            <person name="Hugenholtz P."/>
            <person name="Kyrpides N.C."/>
            <person name="Klenk H.P."/>
            <person name="Lapidus A."/>
        </authorList>
    </citation>
    <scope>NUCLEOTIDE SEQUENCE [LARGE SCALE GENOMIC DNA]</scope>
    <source>
        <strain evidence="2">DSM 11204 / 1A</strain>
    </source>
</reference>
<accession>G0EH42</accession>
<keyword evidence="2" id="KW-1185">Reference proteome</keyword>
<dbReference type="EMBL" id="CP002838">
    <property type="protein sequence ID" value="AEM39266.1"/>
    <property type="molecule type" value="Genomic_DNA"/>
</dbReference>
<organism evidence="1 2">
    <name type="scientific">Pyrolobus fumarii (strain DSM 11204 / 1A)</name>
    <dbReference type="NCBI Taxonomy" id="694429"/>
    <lineage>
        <taxon>Archaea</taxon>
        <taxon>Thermoproteota</taxon>
        <taxon>Thermoprotei</taxon>
        <taxon>Desulfurococcales</taxon>
        <taxon>Pyrodictiaceae</taxon>
        <taxon>Pyrolobus</taxon>
    </lineage>
</organism>
<dbReference type="InParanoid" id="G0EH42"/>
<evidence type="ECO:0000313" key="2">
    <source>
        <dbReference type="Proteomes" id="UP000001037"/>
    </source>
</evidence>
<dbReference type="KEGG" id="pfm:Pyrfu_1408"/>
<evidence type="ECO:0000313" key="1">
    <source>
        <dbReference type="EMBL" id="AEM39266.1"/>
    </source>
</evidence>
<dbReference type="STRING" id="694429.Pyrfu_1408"/>
<dbReference type="HOGENOM" id="CLU_2327353_0_0_2"/>
<dbReference type="Proteomes" id="UP000001037">
    <property type="component" value="Chromosome"/>
</dbReference>